<dbReference type="GO" id="GO:0140298">
    <property type="term" value="P:endocytic iron import into cell"/>
    <property type="evidence" value="ECO:0007669"/>
    <property type="project" value="TreeGrafter"/>
</dbReference>
<feature type="region of interest" description="Disordered" evidence="2">
    <location>
        <begin position="809"/>
        <end position="858"/>
    </location>
</feature>
<dbReference type="OMA" id="GIGHAPC"/>
<reference evidence="6" key="1">
    <citation type="submission" date="2019-10" db="EMBL/GenBank/DDBJ databases">
        <title>Corvus moneduloides (New Caledonian crow) genome, bCorMon1, primary haplotype.</title>
        <authorList>
            <person name="Rutz C."/>
            <person name="Fungtammasan C."/>
            <person name="Mountcastle J."/>
            <person name="Formenti G."/>
            <person name="Chow W."/>
            <person name="Howe K."/>
            <person name="Steele M.P."/>
            <person name="Fernandes J."/>
            <person name="Gilbert M.T.P."/>
            <person name="Fedrigo O."/>
            <person name="Jarvis E.D."/>
            <person name="Gemmell N."/>
        </authorList>
    </citation>
    <scope>NUCLEOTIDE SEQUENCE [LARGE SCALE GENOMIC DNA]</scope>
</reference>
<dbReference type="Ensembl" id="ENSCMUT00000032457.1">
    <property type="protein sequence ID" value="ENSCMUP00000032732.1"/>
    <property type="gene ID" value="ENSCMUG00000019658.1"/>
</dbReference>
<dbReference type="GO" id="GO:0009897">
    <property type="term" value="C:external side of plasma membrane"/>
    <property type="evidence" value="ECO:0007669"/>
    <property type="project" value="TreeGrafter"/>
</dbReference>
<dbReference type="InterPro" id="IPR039373">
    <property type="entry name" value="Peptidase_M28B"/>
</dbReference>
<gene>
    <name evidence="5" type="primary">TFR2</name>
</gene>
<reference evidence="5" key="2">
    <citation type="submission" date="2025-08" db="UniProtKB">
        <authorList>
            <consortium name="Ensembl"/>
        </authorList>
    </citation>
    <scope>IDENTIFICATION</scope>
</reference>
<dbReference type="Proteomes" id="UP000694553">
    <property type="component" value="Unassembled WGS sequence"/>
</dbReference>
<reference evidence="5" key="3">
    <citation type="submission" date="2025-09" db="UniProtKB">
        <authorList>
            <consortium name="Ensembl"/>
        </authorList>
    </citation>
    <scope>IDENTIFICATION</scope>
</reference>
<dbReference type="SUPFAM" id="SSF47672">
    <property type="entry name" value="Transferrin receptor-like dimerisation domain"/>
    <property type="match status" value="1"/>
</dbReference>
<dbReference type="SUPFAM" id="SSF52025">
    <property type="entry name" value="PA domain"/>
    <property type="match status" value="1"/>
</dbReference>
<accession>A0A8U7NS65</accession>
<dbReference type="Pfam" id="PF04389">
    <property type="entry name" value="Peptidase_M28"/>
    <property type="match status" value="1"/>
</dbReference>
<feature type="compositionally biased region" description="Basic and acidic residues" evidence="2">
    <location>
        <begin position="838"/>
        <end position="858"/>
    </location>
</feature>
<dbReference type="InterPro" id="IPR036757">
    <property type="entry name" value="TFR-like_dimer_dom_sf"/>
</dbReference>
<evidence type="ECO:0000313" key="6">
    <source>
        <dbReference type="Proteomes" id="UP000694553"/>
    </source>
</evidence>
<feature type="domain" description="Peptidase M28" evidence="4">
    <location>
        <begin position="400"/>
        <end position="529"/>
    </location>
</feature>
<dbReference type="PANTHER" id="PTHR10404:SF33">
    <property type="entry name" value="TRANSFERRIN RECEPTOR PROTEIN 2"/>
    <property type="match status" value="1"/>
</dbReference>
<sequence length="858" mass="89469">METLRRCFRARSPGGGPVSYSRHRDPRGENEEEEEEEEEEEAEPTVQLPRPRPRRKPRPQPRLWLHPLATLALGSATAFLLGLLVAGIGHAPCGGGAAGAGPLAGGSTPDGVWGGGSAEAPPPRPRLRELLRRHLVEERVEAWVREVSAGPHGAGSGRGRALAQSVLSALAEAGLTQAWSRPQPLPLPIRGEVTLRWVGPEGDELERLPLDPDAFCAWSAPGNATGGLVYGHYGRPQDLAQLRARGVSARGHLMLLRLGRGSPAQKVAAAAGAGAVGVLLYPDPQDTAGPGGGPGLGGDTAVTIHVQEGPGDPFSRGFPSFSGRVPPGTPPGSPPIPVHPVSAGTAARLLRVLGGPRAPPHWIPPGRGLGGSLRFLPGPGERRLQLSVGGGTQPGTLTSVFGALRGRLEPDCYVIVGARRDSLGPGAAASGVGTALLLELARFFAAIGREGFQLRRTLLFVSWDGGEFGHLGATEWLEGYPDLLHTKVAAYISLDQAVLGAERFVVRTSPTLVNLIESALEQVESPNEAGKSLLEQLTRPGRVWESDVVRPLSPDCGAFPFTAAAGVPALELGFDEAVPGGSRAALGTREDTLGRLGGRLRGRLPAVARAVAAVAAQLLLRLGHDPRLPLDPGALGDELVRQLAPLQARGLSLQCLSSARGGVVRAAASLRRDMSGSDSSNERLNRGFNARLMAAEASLLSPFVSPLVTPFRHVLLGRGGHTLPALVAELGTAGTRRDSARLRLALLAWTLRGTAGALAGDSWDCGDLGDRGGLGDNGDCGDMGGSGDIGDHGGVGDFGDREGFGDSWGGLGDIGDSRDREDTWDYGDTWERGGPWDSKGDLGDSGSHGDTRDRGGPW</sequence>
<dbReference type="AlphaFoldDB" id="A0A8U7NS65"/>
<evidence type="ECO:0000256" key="1">
    <source>
        <dbReference type="ARBA" id="ARBA00005634"/>
    </source>
</evidence>
<dbReference type="FunFam" id="3.40.630.10:FF:000101">
    <property type="entry name" value="N-acetylated alpha-linked acidic dipeptidase like 1"/>
    <property type="match status" value="1"/>
</dbReference>
<dbReference type="Gene3D" id="3.50.30.30">
    <property type="match status" value="1"/>
</dbReference>
<keyword evidence="6" id="KW-1185">Reference proteome</keyword>
<evidence type="ECO:0000256" key="2">
    <source>
        <dbReference type="SAM" id="MobiDB-lite"/>
    </source>
</evidence>
<feature type="region of interest" description="Disordered" evidence="2">
    <location>
        <begin position="1"/>
        <end position="61"/>
    </location>
</feature>
<keyword evidence="3" id="KW-0812">Transmembrane</keyword>
<evidence type="ECO:0000313" key="5">
    <source>
        <dbReference type="Ensembl" id="ENSCMUP00000032732.1"/>
    </source>
</evidence>
<dbReference type="Gene3D" id="1.20.930.40">
    <property type="entry name" value="Transferrin receptor-like, dimerisation domain"/>
    <property type="match status" value="1"/>
</dbReference>
<organism evidence="5 6">
    <name type="scientific">Corvus moneduloides</name>
    <name type="common">New Caledonian crow</name>
    <dbReference type="NCBI Taxonomy" id="1196302"/>
    <lineage>
        <taxon>Eukaryota</taxon>
        <taxon>Metazoa</taxon>
        <taxon>Chordata</taxon>
        <taxon>Craniata</taxon>
        <taxon>Vertebrata</taxon>
        <taxon>Euteleostomi</taxon>
        <taxon>Archelosauria</taxon>
        <taxon>Archosauria</taxon>
        <taxon>Dinosauria</taxon>
        <taxon>Saurischia</taxon>
        <taxon>Theropoda</taxon>
        <taxon>Coelurosauria</taxon>
        <taxon>Aves</taxon>
        <taxon>Neognathae</taxon>
        <taxon>Neoaves</taxon>
        <taxon>Telluraves</taxon>
        <taxon>Australaves</taxon>
        <taxon>Passeriformes</taxon>
        <taxon>Corvoidea</taxon>
        <taxon>Corvidae</taxon>
        <taxon>Corvus</taxon>
    </lineage>
</organism>
<evidence type="ECO:0000259" key="4">
    <source>
        <dbReference type="Pfam" id="PF04389"/>
    </source>
</evidence>
<dbReference type="SUPFAM" id="SSF53187">
    <property type="entry name" value="Zn-dependent exopeptidases"/>
    <property type="match status" value="1"/>
</dbReference>
<keyword evidence="3" id="KW-0472">Membrane</keyword>
<dbReference type="InterPro" id="IPR007484">
    <property type="entry name" value="Peptidase_M28"/>
</dbReference>
<dbReference type="PANTHER" id="PTHR10404">
    <property type="entry name" value="N-ACETYLATED-ALPHA-LINKED ACIDIC DIPEPTIDASE"/>
    <property type="match status" value="1"/>
</dbReference>
<feature type="compositionally biased region" description="Acidic residues" evidence="2">
    <location>
        <begin position="30"/>
        <end position="43"/>
    </location>
</feature>
<evidence type="ECO:0000256" key="3">
    <source>
        <dbReference type="SAM" id="Phobius"/>
    </source>
</evidence>
<keyword evidence="3" id="KW-1133">Transmembrane helix</keyword>
<protein>
    <submittedName>
        <fullName evidence="5">Transferrin receptor 2</fullName>
    </submittedName>
</protein>
<comment type="similarity">
    <text evidence="1">Belongs to the peptidase M28 family. M28B subfamily.</text>
</comment>
<name>A0A8U7NS65_CORMO</name>
<proteinExistence type="inferred from homology"/>
<feature type="transmembrane region" description="Helical" evidence="3">
    <location>
        <begin position="63"/>
        <end position="88"/>
    </location>
</feature>
<dbReference type="Gene3D" id="3.40.630.10">
    <property type="entry name" value="Zn peptidases"/>
    <property type="match status" value="1"/>
</dbReference>
<dbReference type="InterPro" id="IPR046450">
    <property type="entry name" value="PA_dom_sf"/>
</dbReference>